<evidence type="ECO:0000256" key="11">
    <source>
        <dbReference type="ARBA" id="ARBA00022771"/>
    </source>
</evidence>
<dbReference type="FunCoup" id="A0A482XK74">
    <property type="interactions" value="1923"/>
</dbReference>
<dbReference type="GO" id="GO:0016567">
    <property type="term" value="P:protein ubiquitination"/>
    <property type="evidence" value="ECO:0007669"/>
    <property type="project" value="UniProtKB-UniPathway"/>
</dbReference>
<comment type="catalytic activity">
    <reaction evidence="1 16">
        <text>S-ubiquitinyl-[E2 ubiquitin-conjugating enzyme]-L-cysteine + [acceptor protein]-L-lysine = [E2 ubiquitin-conjugating enzyme]-L-cysteine + N(6)-ubiquitinyl-[acceptor protein]-L-lysine.</text>
        <dbReference type="EC" id="2.3.2.27"/>
    </reaction>
</comment>
<evidence type="ECO:0000256" key="10">
    <source>
        <dbReference type="ARBA" id="ARBA00022737"/>
    </source>
</evidence>
<protein>
    <recommendedName>
        <fullName evidence="6 16">E3 ubiquitin-protein ligase listerin</fullName>
        <ecNumber evidence="5 16">2.3.2.27</ecNumber>
    </recommendedName>
    <alternativeName>
        <fullName evidence="14 16">RING-type E3 ubiquitin transferase listerin</fullName>
    </alternativeName>
</protein>
<dbReference type="SUPFAM" id="SSF48371">
    <property type="entry name" value="ARM repeat"/>
    <property type="match status" value="1"/>
</dbReference>
<dbReference type="GO" id="GO:0043023">
    <property type="term" value="F:ribosomal large subunit binding"/>
    <property type="evidence" value="ECO:0007669"/>
    <property type="project" value="TreeGrafter"/>
</dbReference>
<dbReference type="InterPro" id="IPR016024">
    <property type="entry name" value="ARM-type_fold"/>
</dbReference>
<proteinExistence type="inferred from homology"/>
<dbReference type="Pfam" id="PF13639">
    <property type="entry name" value="zf-RING_2"/>
    <property type="match status" value="1"/>
</dbReference>
<evidence type="ECO:0000256" key="8">
    <source>
        <dbReference type="ARBA" id="ARBA00022679"/>
    </source>
</evidence>
<dbReference type="Gene3D" id="3.30.40.10">
    <property type="entry name" value="Zinc/RING finger domain, C3HC4 (zinc finger)"/>
    <property type="match status" value="1"/>
</dbReference>
<dbReference type="InParanoid" id="A0A482XK74"/>
<comment type="function">
    <text evidence="16">E3 ubiquitin-protein ligase. Component of the ribosome quality control complex (RQC), a ribosome-associated complex that mediates ubiquitination and extraction of incompletely synthesized nascent chains for proteasomal degradation.</text>
</comment>
<comment type="subcellular location">
    <subcellularLocation>
        <location evidence="2">Cytoplasm</location>
        <location evidence="2">Cytosol</location>
    </subcellularLocation>
</comment>
<evidence type="ECO:0000256" key="7">
    <source>
        <dbReference type="ARBA" id="ARBA00022490"/>
    </source>
</evidence>
<dbReference type="GO" id="GO:0008270">
    <property type="term" value="F:zinc ion binding"/>
    <property type="evidence" value="ECO:0007669"/>
    <property type="project" value="UniProtKB-KW"/>
</dbReference>
<dbReference type="STRING" id="195883.A0A482XK74"/>
<evidence type="ECO:0000256" key="3">
    <source>
        <dbReference type="ARBA" id="ARBA00004906"/>
    </source>
</evidence>
<dbReference type="UniPathway" id="UPA00143"/>
<evidence type="ECO:0000256" key="12">
    <source>
        <dbReference type="ARBA" id="ARBA00022786"/>
    </source>
</evidence>
<evidence type="ECO:0000256" key="9">
    <source>
        <dbReference type="ARBA" id="ARBA00022723"/>
    </source>
</evidence>
<dbReference type="InterPro" id="IPR039795">
    <property type="entry name" value="LTN1/Rkr1"/>
</dbReference>
<dbReference type="PANTHER" id="PTHR12389">
    <property type="entry name" value="ZINC FINGER PROTEIN 294"/>
    <property type="match status" value="1"/>
</dbReference>
<evidence type="ECO:0000256" key="6">
    <source>
        <dbReference type="ARBA" id="ARBA00017157"/>
    </source>
</evidence>
<dbReference type="InterPro" id="IPR039804">
    <property type="entry name" value="RING-CH-C4HC3_LTN1"/>
</dbReference>
<dbReference type="GO" id="GO:1990116">
    <property type="term" value="P:ribosome-associated ubiquitin-dependent protein catabolic process"/>
    <property type="evidence" value="ECO:0007669"/>
    <property type="project" value="UniProtKB-UniRule"/>
</dbReference>
<evidence type="ECO:0000313" key="18">
    <source>
        <dbReference type="EMBL" id="RZF45698.1"/>
    </source>
</evidence>
<comment type="similarity">
    <text evidence="4 16">Belongs to the LTN1 family.</text>
</comment>
<comment type="pathway">
    <text evidence="3 16">Protein modification; protein ubiquitination.</text>
</comment>
<feature type="domain" description="RING-type" evidence="17">
    <location>
        <begin position="1549"/>
        <end position="1595"/>
    </location>
</feature>
<dbReference type="EMBL" id="QKKF02008413">
    <property type="protein sequence ID" value="RZF45698.1"/>
    <property type="molecule type" value="Genomic_DNA"/>
</dbReference>
<dbReference type="InterPro" id="IPR001841">
    <property type="entry name" value="Znf_RING"/>
</dbReference>
<keyword evidence="11 15" id="KW-0863">Zinc-finger</keyword>
<dbReference type="Pfam" id="PF23009">
    <property type="entry name" value="UBC_like"/>
    <property type="match status" value="1"/>
</dbReference>
<evidence type="ECO:0000256" key="16">
    <source>
        <dbReference type="RuleBase" id="RU367090"/>
    </source>
</evidence>
<dbReference type="GO" id="GO:1990112">
    <property type="term" value="C:RQC complex"/>
    <property type="evidence" value="ECO:0007669"/>
    <property type="project" value="UniProtKB-UniRule"/>
</dbReference>
<dbReference type="Gene3D" id="1.25.10.10">
    <property type="entry name" value="Leucine-rich Repeat Variant"/>
    <property type="match status" value="1"/>
</dbReference>
<dbReference type="PANTHER" id="PTHR12389:SF0">
    <property type="entry name" value="E3 UBIQUITIN-PROTEIN LIGASE LISTERIN"/>
    <property type="match status" value="1"/>
</dbReference>
<comment type="caution">
    <text evidence="18">The sequence shown here is derived from an EMBL/GenBank/DDBJ whole genome shotgun (WGS) entry which is preliminary data.</text>
</comment>
<dbReference type="EC" id="2.3.2.27" evidence="5 16"/>
<evidence type="ECO:0000256" key="15">
    <source>
        <dbReference type="PROSITE-ProRule" id="PRU00175"/>
    </source>
</evidence>
<evidence type="ECO:0000313" key="19">
    <source>
        <dbReference type="Proteomes" id="UP000291343"/>
    </source>
</evidence>
<sequence length="1601" mass="182831">MFGSGRSAELLGPGVTSFVGFSTVKEALNFFAKPGFAEEVYQNINTNFQLVLKKMNKKDSVTKLKALNEFGALCRESDAATVKAILSYWPRLYCLLATDNEHRVREAAHNAHRAVVSAVGRSIAPHLKQLAGAWFCSQFDTYPPAASAASLSFKEAFPPNKLSEAIIFCKEEIMNYIHDNLMNQTPQTLSNPKTTTQDEMEAKYQRVMTSCLTGYALFLKELPKEQILQIEEQHKKLVGAAKFWKFSKNSVPSTRAAWFSALVSLCQHAPFLLKDEQKHVTMAVFSNLDEADPTVLPVVWEASLHTIVMIEDWPQYVSAEKLVFPKLWRILKDGGLGSANTIYPNILPLLSNIPASLVPDKQIFYSKLFSNMMEGTKQKSVYQSQMESETVAQCYMECLCYIVMKNIEEPDLCCQLISSQLIAFIEQSISDPKLKLLRRSLAYNVAKSVNQWSGQQHQTYKTLTECFWTHLFSSCERLIDSSLLDRKQLNGVLDAQAEMFTSLFSLKSKQKKNVKVTFSEETSTPEKIIDQPPEKSNLNVDYRSDLFNFICKMISLHFKYVLTSEPNRSSFFKHLSQSISRHESDQLFAFMTSLSVDDTTWDQFYNVNIIDWLKSDQLEMEDVLNLTFSFLKYAHKGNEKAGALDALSKIDGKCVLEWCLKKENTSHHSVSDWLRYEQTNEIIQSLLDDVVTSCSDESREFSIVMQCLTRIENSDFVISLDAITSIFNKLVKAVEEYSLDIDCKIKIENVAELLIAGFETIVKCGKLHSCADKAQEVIVLCFNMCLEHDSSVLEELWNSIVLNLLPCVKNTDENEIVVSISNNLSEVVAVSIAKSDCPTRDKIQRMVGQCARYLHCLQKCDLQGVGEMALLFFDKIQWQSLSQWDEPLLNLCFQAEIINGHLDMSTYNDATCCLNEKSIQCCSQSVSKCVMSTLFQVMLFFEMFGVDVKEDHDYSLNNLNANVYATNMANLVLKSTTFQIFKDNFYKTKDYFKVADLLVGIDLKIKELAQRLDKSGLKEIEKEIIYRGNESTCPGLWAKALYVFHSDILGTEDLNAAFHILLEENQLIKSTTHYSTLLPQVFANGIITEEELKHENMEEELNLLCCHLRNCSSENKSHLIQQHCRAWLDKIVKLGKMSTYETHMSSPDLKSDGAVETSTEWKDVFLVDIQKISTELWMEIADHYMENEVIEPGLVTILLNELSEIIGKFVEVDLFIDSNGLSAWLDTCCRHMKSHIADIQITAYNLFLKLVPQIMSRDASYEEGTTNDVSCKRFRDALTYTQSIVDTMLCEFQLGDTCIVEPFTDSYTYTLAYLFLWLSILELCDKADSQLRFMYTGWIKENQFINTLMKTLFCLMPEEAIHTMNQEGNVKFIQDLYAAPPDVSKGTNKIILLNISSLSCFTYYRLLARMPSEVRQWWSQLDHKMAMLVERLTTTFVSPLLCSSEMKAIQNDKVNFQNMTVQVRPVAREVAAVYTVEDSRTEIVIQLSVNHPLRPPKVESEKCMVSSAQTRHWVMKLSSFLSHKNGSIWDGLILWKNDLDKKFEGVEECYICFAILCNNQQLPKLVCQTCKKRFHSKCLYKWFTTSNKSSCPICRNDYWAN</sequence>
<dbReference type="InterPro" id="IPR054477">
    <property type="entry name" value="LTN1_E3_ligase_6th"/>
</dbReference>
<keyword evidence="8 16" id="KW-0808">Transferase</keyword>
<dbReference type="Proteomes" id="UP000291343">
    <property type="component" value="Unassembled WGS sequence"/>
</dbReference>
<gene>
    <name evidence="18" type="ORF">LSTR_LSTR004993</name>
</gene>
<dbReference type="GO" id="GO:0005829">
    <property type="term" value="C:cytosol"/>
    <property type="evidence" value="ECO:0007669"/>
    <property type="project" value="UniProtKB-SubCell"/>
</dbReference>
<keyword evidence="13 16" id="KW-0862">Zinc</keyword>
<dbReference type="InterPro" id="IPR011989">
    <property type="entry name" value="ARM-like"/>
</dbReference>
<evidence type="ECO:0000256" key="2">
    <source>
        <dbReference type="ARBA" id="ARBA00004514"/>
    </source>
</evidence>
<dbReference type="GO" id="GO:0061630">
    <property type="term" value="F:ubiquitin protein ligase activity"/>
    <property type="evidence" value="ECO:0007669"/>
    <property type="project" value="UniProtKB-UniRule"/>
</dbReference>
<dbReference type="OrthoDB" id="6108at2759"/>
<evidence type="ECO:0000256" key="14">
    <source>
        <dbReference type="ARBA" id="ARBA00032366"/>
    </source>
</evidence>
<reference evidence="18 19" key="1">
    <citation type="journal article" date="2017" name="Gigascience">
        <title>Genome sequence of the small brown planthopper, Laodelphax striatellus.</title>
        <authorList>
            <person name="Zhu J."/>
            <person name="Jiang F."/>
            <person name="Wang X."/>
            <person name="Yang P."/>
            <person name="Bao Y."/>
            <person name="Zhao W."/>
            <person name="Wang W."/>
            <person name="Lu H."/>
            <person name="Wang Q."/>
            <person name="Cui N."/>
            <person name="Li J."/>
            <person name="Chen X."/>
            <person name="Luo L."/>
            <person name="Yu J."/>
            <person name="Kang L."/>
            <person name="Cui F."/>
        </authorList>
    </citation>
    <scope>NUCLEOTIDE SEQUENCE [LARGE SCALE GENOMIC DNA]</scope>
    <source>
        <strain evidence="18">Lst14</strain>
    </source>
</reference>
<keyword evidence="12 16" id="KW-0833">Ubl conjugation pathway</keyword>
<dbReference type="InterPro" id="IPR054476">
    <property type="entry name" value="Ltn1_N"/>
</dbReference>
<name>A0A482XK74_LAOST</name>
<dbReference type="InterPro" id="IPR013083">
    <property type="entry name" value="Znf_RING/FYVE/PHD"/>
</dbReference>
<dbReference type="GO" id="GO:0072344">
    <property type="term" value="P:rescue of stalled ribosome"/>
    <property type="evidence" value="ECO:0007669"/>
    <property type="project" value="UniProtKB-UniRule"/>
</dbReference>
<comment type="subunit">
    <text evidence="16">Component of the ribosome quality control complex (RQC).</text>
</comment>
<dbReference type="InterPro" id="IPR054478">
    <property type="entry name" value="LTN1_UBC"/>
</dbReference>
<dbReference type="Pfam" id="PF22958">
    <property type="entry name" value="Ltn1_1st"/>
    <property type="match status" value="1"/>
</dbReference>
<keyword evidence="10" id="KW-0677">Repeat</keyword>
<keyword evidence="19" id="KW-1185">Reference proteome</keyword>
<dbReference type="PROSITE" id="PS50089">
    <property type="entry name" value="ZF_RING_2"/>
    <property type="match status" value="1"/>
</dbReference>
<dbReference type="CDD" id="cd16491">
    <property type="entry name" value="RING-CH-C4HC3_LTN1"/>
    <property type="match status" value="1"/>
</dbReference>
<keyword evidence="7" id="KW-0963">Cytoplasm</keyword>
<organism evidence="18 19">
    <name type="scientific">Laodelphax striatellus</name>
    <name type="common">Small brown planthopper</name>
    <name type="synonym">Delphax striatella</name>
    <dbReference type="NCBI Taxonomy" id="195883"/>
    <lineage>
        <taxon>Eukaryota</taxon>
        <taxon>Metazoa</taxon>
        <taxon>Ecdysozoa</taxon>
        <taxon>Arthropoda</taxon>
        <taxon>Hexapoda</taxon>
        <taxon>Insecta</taxon>
        <taxon>Pterygota</taxon>
        <taxon>Neoptera</taxon>
        <taxon>Paraneoptera</taxon>
        <taxon>Hemiptera</taxon>
        <taxon>Auchenorrhyncha</taxon>
        <taxon>Fulgoroidea</taxon>
        <taxon>Delphacidae</taxon>
        <taxon>Criomorphinae</taxon>
        <taxon>Laodelphax</taxon>
    </lineage>
</organism>
<dbReference type="SMART" id="SM00744">
    <property type="entry name" value="RINGv"/>
    <property type="match status" value="1"/>
</dbReference>
<dbReference type="Pfam" id="PF22999">
    <property type="entry name" value="LTN1_E3_ligase_6th"/>
    <property type="match status" value="1"/>
</dbReference>
<dbReference type="FunFam" id="3.30.40.10:FF:000038">
    <property type="entry name" value="E3 ubiquitin-protein ligase listerin"/>
    <property type="match status" value="1"/>
</dbReference>
<dbReference type="InterPro" id="IPR011016">
    <property type="entry name" value="Znf_RING-CH"/>
</dbReference>
<evidence type="ECO:0000256" key="1">
    <source>
        <dbReference type="ARBA" id="ARBA00000900"/>
    </source>
</evidence>
<accession>A0A482XK74</accession>
<evidence type="ECO:0000256" key="5">
    <source>
        <dbReference type="ARBA" id="ARBA00012483"/>
    </source>
</evidence>
<dbReference type="SUPFAM" id="SSF57850">
    <property type="entry name" value="RING/U-box"/>
    <property type="match status" value="1"/>
</dbReference>
<evidence type="ECO:0000256" key="13">
    <source>
        <dbReference type="ARBA" id="ARBA00022833"/>
    </source>
</evidence>
<keyword evidence="9 16" id="KW-0479">Metal-binding</keyword>
<evidence type="ECO:0000259" key="17">
    <source>
        <dbReference type="PROSITE" id="PS50089"/>
    </source>
</evidence>
<evidence type="ECO:0000256" key="4">
    <source>
        <dbReference type="ARBA" id="ARBA00007997"/>
    </source>
</evidence>